<feature type="binding site" description="axial binding residue" evidence="7">
    <location>
        <position position="402"/>
    </location>
    <ligand>
        <name>heme</name>
        <dbReference type="ChEBI" id="CHEBI:30413"/>
    </ligand>
    <ligandPart>
        <name>Fe</name>
        <dbReference type="ChEBI" id="CHEBI:18248"/>
    </ligandPart>
</feature>
<comment type="caution">
    <text evidence="9">The sequence shown here is derived from an EMBL/GenBank/DDBJ whole genome shotgun (WGS) entry which is preliminary data.</text>
</comment>
<evidence type="ECO:0000256" key="6">
    <source>
        <dbReference type="ARBA" id="ARBA00023033"/>
    </source>
</evidence>
<keyword evidence="5 7" id="KW-0408">Iron</keyword>
<dbReference type="EMBL" id="DSXR01000046">
    <property type="protein sequence ID" value="HGS86714.1"/>
    <property type="molecule type" value="Genomic_DNA"/>
</dbReference>
<keyword evidence="6 8" id="KW-0503">Monooxygenase</keyword>
<dbReference type="InterPro" id="IPR001128">
    <property type="entry name" value="Cyt_P450"/>
</dbReference>
<evidence type="ECO:0000256" key="2">
    <source>
        <dbReference type="ARBA" id="ARBA00022617"/>
    </source>
</evidence>
<dbReference type="PANTHER" id="PTHR24291">
    <property type="entry name" value="CYTOCHROME P450 FAMILY 4"/>
    <property type="match status" value="1"/>
</dbReference>
<dbReference type="InterPro" id="IPR002401">
    <property type="entry name" value="Cyt_P450_E_grp-I"/>
</dbReference>
<dbReference type="GO" id="GO:0016705">
    <property type="term" value="F:oxidoreductase activity, acting on paired donors, with incorporation or reduction of molecular oxygen"/>
    <property type="evidence" value="ECO:0007669"/>
    <property type="project" value="InterPro"/>
</dbReference>
<dbReference type="GO" id="GO:0004497">
    <property type="term" value="F:monooxygenase activity"/>
    <property type="evidence" value="ECO:0007669"/>
    <property type="project" value="UniProtKB-KW"/>
</dbReference>
<dbReference type="InterPro" id="IPR036396">
    <property type="entry name" value="Cyt_P450_sf"/>
</dbReference>
<evidence type="ECO:0000256" key="4">
    <source>
        <dbReference type="ARBA" id="ARBA00023002"/>
    </source>
</evidence>
<dbReference type="PANTHER" id="PTHR24291:SF50">
    <property type="entry name" value="BIFUNCTIONAL ALBAFLAVENONE MONOOXYGENASE_TERPENE SYNTHASE"/>
    <property type="match status" value="1"/>
</dbReference>
<keyword evidence="3 7" id="KW-0479">Metal-binding</keyword>
<proteinExistence type="inferred from homology"/>
<dbReference type="GO" id="GO:0005506">
    <property type="term" value="F:iron ion binding"/>
    <property type="evidence" value="ECO:0007669"/>
    <property type="project" value="InterPro"/>
</dbReference>
<dbReference type="CDD" id="cd20620">
    <property type="entry name" value="CYP132-like"/>
    <property type="match status" value="1"/>
</dbReference>
<sequence length="455" mass="51835">MSQITAPAPVFSTVPAAAGMPVLGVLPRFARDPLNFLLDAALRYGPVVRLDLASRSTYLVSHPEGVKHVLQDNNRNYRKGYDQAKPLMGEGLVTSEGEFWRSQRRLIQPSFSRQNLSEYAKVMVSATLDRLPHWEALASQRQPVNFGEEMMRLTQTIIVRTMFSDDVGDQADALGKAFDQTLEHLNQVLFSPHPIFEKLPTPANRRHEQALRFLDEFIYRLIEKRRQSGVDNGDLLSRLLLARDPETGEGMPDRQIRDELMTIFLAGHETTANALAWTFYLLARHPLVEFRLLDEIQQVVGNRPPSVEDLPAMSYGAMVFSEALRLYPPAWMFARHAIEEDVIQGYPIPAGTMIFLSPYVTHHHPDYWENPEAFDPERFSEAQSAQRPRYAYYPFGGGPRQCIGNHFAQMEAQLLMTIILQHFRVELVDGIKVKPTPIATLQPRPGVFVYLEKRQ</sequence>
<dbReference type="PRINTS" id="PR00463">
    <property type="entry name" value="EP450I"/>
</dbReference>
<dbReference type="InterPro" id="IPR050196">
    <property type="entry name" value="Cytochrome_P450_Monoox"/>
</dbReference>
<name>A0A7C4Q838_9CHLR</name>
<dbReference type="PROSITE" id="PS00086">
    <property type="entry name" value="CYTOCHROME_P450"/>
    <property type="match status" value="1"/>
</dbReference>
<dbReference type="AlphaFoldDB" id="A0A7C4Q838"/>
<dbReference type="SUPFAM" id="SSF48264">
    <property type="entry name" value="Cytochrome P450"/>
    <property type="match status" value="1"/>
</dbReference>
<evidence type="ECO:0000256" key="5">
    <source>
        <dbReference type="ARBA" id="ARBA00023004"/>
    </source>
</evidence>
<dbReference type="Gene3D" id="1.10.630.10">
    <property type="entry name" value="Cytochrome P450"/>
    <property type="match status" value="1"/>
</dbReference>
<evidence type="ECO:0000256" key="7">
    <source>
        <dbReference type="PIRSR" id="PIRSR602401-1"/>
    </source>
</evidence>
<organism evidence="9">
    <name type="scientific">Bellilinea caldifistulae</name>
    <dbReference type="NCBI Taxonomy" id="360411"/>
    <lineage>
        <taxon>Bacteria</taxon>
        <taxon>Bacillati</taxon>
        <taxon>Chloroflexota</taxon>
        <taxon>Anaerolineae</taxon>
        <taxon>Anaerolineales</taxon>
        <taxon>Anaerolineaceae</taxon>
        <taxon>Bellilinea</taxon>
    </lineage>
</organism>
<evidence type="ECO:0000256" key="3">
    <source>
        <dbReference type="ARBA" id="ARBA00022723"/>
    </source>
</evidence>
<reference evidence="9" key="1">
    <citation type="journal article" date="2020" name="mSystems">
        <title>Genome- and Community-Level Interaction Insights into Carbon Utilization and Element Cycling Functions of Hydrothermarchaeota in Hydrothermal Sediment.</title>
        <authorList>
            <person name="Zhou Z."/>
            <person name="Liu Y."/>
            <person name="Xu W."/>
            <person name="Pan J."/>
            <person name="Luo Z.H."/>
            <person name="Li M."/>
        </authorList>
    </citation>
    <scope>NUCLEOTIDE SEQUENCE [LARGE SCALE GENOMIC DNA]</scope>
    <source>
        <strain evidence="9">SpSt-556</strain>
    </source>
</reference>
<gene>
    <name evidence="9" type="ORF">ENT17_03765</name>
</gene>
<dbReference type="GO" id="GO:0020037">
    <property type="term" value="F:heme binding"/>
    <property type="evidence" value="ECO:0007669"/>
    <property type="project" value="InterPro"/>
</dbReference>
<dbReference type="InterPro" id="IPR017972">
    <property type="entry name" value="Cyt_P450_CS"/>
</dbReference>
<comment type="cofactor">
    <cofactor evidence="7">
        <name>heme</name>
        <dbReference type="ChEBI" id="CHEBI:30413"/>
    </cofactor>
</comment>
<evidence type="ECO:0000313" key="9">
    <source>
        <dbReference type="EMBL" id="HGS86714.1"/>
    </source>
</evidence>
<protein>
    <submittedName>
        <fullName evidence="9">Cytochrome P450</fullName>
    </submittedName>
</protein>
<evidence type="ECO:0000256" key="8">
    <source>
        <dbReference type="RuleBase" id="RU000461"/>
    </source>
</evidence>
<accession>A0A7C4Q838</accession>
<dbReference type="Pfam" id="PF00067">
    <property type="entry name" value="p450"/>
    <property type="match status" value="1"/>
</dbReference>
<dbReference type="PRINTS" id="PR00385">
    <property type="entry name" value="P450"/>
</dbReference>
<evidence type="ECO:0000256" key="1">
    <source>
        <dbReference type="ARBA" id="ARBA00010617"/>
    </source>
</evidence>
<comment type="similarity">
    <text evidence="1 8">Belongs to the cytochrome P450 family.</text>
</comment>
<keyword evidence="2 7" id="KW-0349">Heme</keyword>
<keyword evidence="4 8" id="KW-0560">Oxidoreductase</keyword>